<reference evidence="2 3" key="1">
    <citation type="journal article" date="2015" name="Int. J. Syst. Evol. Microbiol.">
        <title>Flavisolibacter ginsenosidimutans sp. nov., with ginsenoside-converting activity isolated from soil used for cultivating ginseng.</title>
        <authorList>
            <person name="Zhao Y."/>
            <person name="Liu Q."/>
            <person name="Kang M.S."/>
            <person name="Jin F."/>
            <person name="Yu H."/>
            <person name="Im W.T."/>
        </authorList>
    </citation>
    <scope>NUCLEOTIDE SEQUENCE [LARGE SCALE GENOMIC DNA]</scope>
    <source>
        <strain evidence="2 3">Gsoil 636</strain>
    </source>
</reference>
<sequence length="338" mass="39257">MAPQRQQHCMRQQTTQDFLFQRIRETLPQDRALVNEIAETLHLSEDSAYRRIRGETPLILEEVASLCRRFNLSLDGLLDVDENCVVFRNMEPGKGNFDFKAYLSAIAQQIKALAACNQKSIVYESNDVPIFHQFSSKALLAFRHFFWMRTVFRHPDFQHQYSAARLTPGVEEMAAEILSVYSQIPSVEIWNTECVNSTLVQLNHYYETGVITREDATSVYIGLREALEHLEQQAACGCKFMPGQSPRNRKENFRLFYNRVGLGDNLILTLHDDRKTVYVNYDALNYMVTSNDKFCNKIYEQMQNTMRRSTLISGVAEKQRNMFFNNLYAKLKARQEAI</sequence>
<evidence type="ECO:0000259" key="1">
    <source>
        <dbReference type="Pfam" id="PF08667"/>
    </source>
</evidence>
<dbReference type="Pfam" id="PF08667">
    <property type="entry name" value="BetR"/>
    <property type="match status" value="1"/>
</dbReference>
<keyword evidence="3" id="KW-1185">Reference proteome</keyword>
<gene>
    <name evidence="2" type="ORF">FSB75_16070</name>
</gene>
<organism evidence="2 3">
    <name type="scientific">Flavisolibacter ginsenosidimutans</name>
    <dbReference type="NCBI Taxonomy" id="661481"/>
    <lineage>
        <taxon>Bacteria</taxon>
        <taxon>Pseudomonadati</taxon>
        <taxon>Bacteroidota</taxon>
        <taxon>Chitinophagia</taxon>
        <taxon>Chitinophagales</taxon>
        <taxon>Chitinophagaceae</taxon>
        <taxon>Flavisolibacter</taxon>
    </lineage>
</organism>
<evidence type="ECO:0000313" key="2">
    <source>
        <dbReference type="EMBL" id="QEC57352.1"/>
    </source>
</evidence>
<feature type="domain" description="Transcription regulator BetR N-terminal" evidence="1">
    <location>
        <begin position="30"/>
        <end position="119"/>
    </location>
</feature>
<dbReference type="AlphaFoldDB" id="A0A5B8ULY7"/>
<evidence type="ECO:0000313" key="3">
    <source>
        <dbReference type="Proteomes" id="UP000321204"/>
    </source>
</evidence>
<dbReference type="EMBL" id="CP042433">
    <property type="protein sequence ID" value="QEC57352.1"/>
    <property type="molecule type" value="Genomic_DNA"/>
</dbReference>
<proteinExistence type="predicted"/>
<name>A0A5B8ULY7_9BACT</name>
<dbReference type="Proteomes" id="UP000321204">
    <property type="component" value="Chromosome"/>
</dbReference>
<dbReference type="OrthoDB" id="1098026at2"/>
<protein>
    <recommendedName>
        <fullName evidence="1">Transcription regulator BetR N-terminal domain-containing protein</fullName>
    </recommendedName>
</protein>
<accession>A0A5B8ULY7</accession>
<dbReference type="InterPro" id="IPR013975">
    <property type="entry name" value="Tscrpt_reg_BetR_N"/>
</dbReference>
<dbReference type="KEGG" id="fgg:FSB75_16070"/>